<comment type="caution">
    <text evidence="5">The sequence shown here is derived from an EMBL/GenBank/DDBJ whole genome shotgun (WGS) entry which is preliminary data.</text>
</comment>
<dbReference type="EMBL" id="BAABAB010000049">
    <property type="protein sequence ID" value="GAA3639001.1"/>
    <property type="molecule type" value="Genomic_DNA"/>
</dbReference>
<accession>A0ABP7AT13</accession>
<feature type="domain" description="FAD/NAD(P)-binding" evidence="4">
    <location>
        <begin position="2"/>
        <end position="274"/>
    </location>
</feature>
<evidence type="ECO:0000256" key="3">
    <source>
        <dbReference type="ARBA" id="ARBA00048132"/>
    </source>
</evidence>
<keyword evidence="2" id="KW-0560">Oxidoreductase</keyword>
<dbReference type="Pfam" id="PF07992">
    <property type="entry name" value="Pyr_redox_2"/>
    <property type="match status" value="1"/>
</dbReference>
<evidence type="ECO:0000256" key="2">
    <source>
        <dbReference type="ARBA" id="ARBA00023002"/>
    </source>
</evidence>
<dbReference type="SUPFAM" id="SSF51905">
    <property type="entry name" value="FAD/NAD(P)-binding domain"/>
    <property type="match status" value="1"/>
</dbReference>
<organism evidence="5 6">
    <name type="scientific">Microlunatus ginsengisoli</name>
    <dbReference type="NCBI Taxonomy" id="363863"/>
    <lineage>
        <taxon>Bacteria</taxon>
        <taxon>Bacillati</taxon>
        <taxon>Actinomycetota</taxon>
        <taxon>Actinomycetes</taxon>
        <taxon>Propionibacteriales</taxon>
        <taxon>Propionibacteriaceae</taxon>
        <taxon>Microlunatus</taxon>
    </lineage>
</organism>
<protein>
    <submittedName>
        <fullName evidence="5">NAD(P)/FAD-dependent oxidoreductase</fullName>
    </submittedName>
</protein>
<dbReference type="PRINTS" id="PR00469">
    <property type="entry name" value="PNDRDTASEII"/>
</dbReference>
<keyword evidence="1" id="KW-0285">Flavoprotein</keyword>
<evidence type="ECO:0000313" key="6">
    <source>
        <dbReference type="Proteomes" id="UP001501490"/>
    </source>
</evidence>
<dbReference type="InterPro" id="IPR023753">
    <property type="entry name" value="FAD/NAD-binding_dom"/>
</dbReference>
<dbReference type="Gene3D" id="3.50.50.60">
    <property type="entry name" value="FAD/NAD(P)-binding domain"/>
    <property type="match status" value="2"/>
</dbReference>
<dbReference type="InterPro" id="IPR050097">
    <property type="entry name" value="Ferredoxin-NADP_redctase_2"/>
</dbReference>
<name>A0ABP7AT13_9ACTN</name>
<dbReference type="Proteomes" id="UP001501490">
    <property type="component" value="Unassembled WGS sequence"/>
</dbReference>
<reference evidence="6" key="1">
    <citation type="journal article" date="2019" name="Int. J. Syst. Evol. Microbiol.">
        <title>The Global Catalogue of Microorganisms (GCM) 10K type strain sequencing project: providing services to taxonomists for standard genome sequencing and annotation.</title>
        <authorList>
            <consortium name="The Broad Institute Genomics Platform"/>
            <consortium name="The Broad Institute Genome Sequencing Center for Infectious Disease"/>
            <person name="Wu L."/>
            <person name="Ma J."/>
        </authorList>
    </citation>
    <scope>NUCLEOTIDE SEQUENCE [LARGE SCALE GENOMIC DNA]</scope>
    <source>
        <strain evidence="6">JCM 16929</strain>
    </source>
</reference>
<comment type="catalytic activity">
    <reaction evidence="3">
        <text>[thioredoxin]-dithiol + NADP(+) = [thioredoxin]-disulfide + NADPH + H(+)</text>
        <dbReference type="Rhea" id="RHEA:20345"/>
        <dbReference type="Rhea" id="RHEA-COMP:10698"/>
        <dbReference type="Rhea" id="RHEA-COMP:10700"/>
        <dbReference type="ChEBI" id="CHEBI:15378"/>
        <dbReference type="ChEBI" id="CHEBI:29950"/>
        <dbReference type="ChEBI" id="CHEBI:50058"/>
        <dbReference type="ChEBI" id="CHEBI:57783"/>
        <dbReference type="ChEBI" id="CHEBI:58349"/>
        <dbReference type="EC" id="1.8.1.9"/>
    </reaction>
</comment>
<proteinExistence type="predicted"/>
<evidence type="ECO:0000259" key="4">
    <source>
        <dbReference type="Pfam" id="PF07992"/>
    </source>
</evidence>
<evidence type="ECO:0000313" key="5">
    <source>
        <dbReference type="EMBL" id="GAA3639001.1"/>
    </source>
</evidence>
<gene>
    <name evidence="5" type="ORF">GCM10022236_46850</name>
</gene>
<keyword evidence="6" id="KW-1185">Reference proteome</keyword>
<dbReference type="InterPro" id="IPR036188">
    <property type="entry name" value="FAD/NAD-bd_sf"/>
</dbReference>
<evidence type="ECO:0000256" key="1">
    <source>
        <dbReference type="ARBA" id="ARBA00022630"/>
    </source>
</evidence>
<dbReference type="PANTHER" id="PTHR48105">
    <property type="entry name" value="THIOREDOXIN REDUCTASE 1-RELATED-RELATED"/>
    <property type="match status" value="1"/>
</dbReference>
<sequence length="312" mass="32441">MIGGGAAGLNGALMLVRSRRRVLVIDAGQPRNAPAEGVHGLLGRDGMAPAELLALGRDEVRRYGGEVLDAEVVAAERDGTDFLVTLAGGRTLRARRLLVTTGVIDVLPEVTGLAERWGRDVVHCPYCHGWEVRDRAIGVLASSERALHQALLFRQLSGDVIMFADGVTFSADQREELAAAGIGLVEATVSGLEISDDRLSGVRLTDGTVVERTVLAVQTGMTARADLLAGVGLRAVEHPMGIGSYVPADAAGRTDVPGIWVAGNVADPMAQVGASAAAGAMAGAVINADLVTEDLRTAVADRRAQELAEVSS</sequence>